<dbReference type="InterPro" id="IPR043519">
    <property type="entry name" value="NT_sf"/>
</dbReference>
<dbReference type="PANTHER" id="PTHR12271">
    <property type="entry name" value="POLY A POLYMERASE CID PAP -RELATED"/>
    <property type="match status" value="1"/>
</dbReference>
<dbReference type="GO" id="GO:0031123">
    <property type="term" value="P:RNA 3'-end processing"/>
    <property type="evidence" value="ECO:0007669"/>
    <property type="project" value="TreeGrafter"/>
</dbReference>
<organism evidence="3">
    <name type="scientific">Perkinsus marinus (strain ATCC 50983 / TXsc)</name>
    <dbReference type="NCBI Taxonomy" id="423536"/>
    <lineage>
        <taxon>Eukaryota</taxon>
        <taxon>Sar</taxon>
        <taxon>Alveolata</taxon>
        <taxon>Perkinsozoa</taxon>
        <taxon>Perkinsea</taxon>
        <taxon>Perkinsida</taxon>
        <taxon>Perkinsidae</taxon>
        <taxon>Perkinsus</taxon>
    </lineage>
</organism>
<accession>C5K8I6</accession>
<dbReference type="Gene3D" id="3.30.460.10">
    <property type="entry name" value="Beta Polymerase, domain 2"/>
    <property type="match status" value="1"/>
</dbReference>
<dbReference type="RefSeq" id="XP_002787397.1">
    <property type="nucleotide sequence ID" value="XM_002787351.1"/>
</dbReference>
<evidence type="ECO:0000313" key="2">
    <source>
        <dbReference type="EMBL" id="EER19193.1"/>
    </source>
</evidence>
<dbReference type="Proteomes" id="UP000007800">
    <property type="component" value="Unassembled WGS sequence"/>
</dbReference>
<dbReference type="GeneID" id="9039432"/>
<dbReference type="AlphaFoldDB" id="C5K8I6"/>
<evidence type="ECO:0000313" key="3">
    <source>
        <dbReference type="Proteomes" id="UP000007800"/>
    </source>
</evidence>
<dbReference type="SUPFAM" id="SSF81301">
    <property type="entry name" value="Nucleotidyltransferase"/>
    <property type="match status" value="1"/>
</dbReference>
<name>C5K8I6_PERM5</name>
<dbReference type="InParanoid" id="C5K8I6"/>
<dbReference type="EMBL" id="GG671131">
    <property type="protein sequence ID" value="EER19193.1"/>
    <property type="molecule type" value="Genomic_DNA"/>
</dbReference>
<dbReference type="GO" id="GO:0016779">
    <property type="term" value="F:nucleotidyltransferase activity"/>
    <property type="evidence" value="ECO:0007669"/>
    <property type="project" value="TreeGrafter"/>
</dbReference>
<proteinExistence type="predicted"/>
<dbReference type="OrthoDB" id="407432at2759"/>
<gene>
    <name evidence="2" type="ORF">Pmar_PMAR028658</name>
</gene>
<feature type="domain" description="Poly(A) RNA polymerase mitochondrial-like central palm" evidence="1">
    <location>
        <begin position="37"/>
        <end position="142"/>
    </location>
</feature>
<dbReference type="InterPro" id="IPR054708">
    <property type="entry name" value="MTPAP-like_central"/>
</dbReference>
<protein>
    <recommendedName>
        <fullName evidence="1">Poly(A) RNA polymerase mitochondrial-like central palm domain-containing protein</fullName>
    </recommendedName>
</protein>
<keyword evidence="3" id="KW-1185">Reference proteome</keyword>
<dbReference type="Pfam" id="PF22600">
    <property type="entry name" value="MTPAP-like_central"/>
    <property type="match status" value="1"/>
</dbReference>
<dbReference type="PANTHER" id="PTHR12271:SF40">
    <property type="entry name" value="POLY(A) RNA POLYMERASE GLD2"/>
    <property type="match status" value="1"/>
</dbReference>
<dbReference type="Gene3D" id="1.10.1410.10">
    <property type="match status" value="1"/>
</dbReference>
<sequence length="515" mass="57676">MPSASLTALETILTSLYPCNRPSNWVQIINTPSLEDLRTLIFAQFNHNVSPTVFGSASTGLVGEHSDIDINLASSDTVDPRRLICWLATRCDYLGRFFVENYTLNARVPIVRLRDCHTGRVLDVSVSNYLPEVNSKLVAAYVGISPKVRRFIMAIIAWAKRYGLCGVQQVGGLSSYAFTLMCIFALQATGYLPCLQQGRNFTDSSECVGGGQEEYLRYNRDSILGSLQFDDPCCLLTRQSSRFESLRPSAMGRRKLIIEDPFLLDVDLTRVLQPEAYERIKTEICESMESVEATRLPRLELPVPVRIPSPSSLGIYEVGELILMAENEESNAEVSVEADDSCALIQIEDPKIGSIAGKLKDLFPDLQLIEHNVTVNTETIEEEDRGGICEVPVEPTLPCPVTEEARVHMAAMRKLDDLVADQAREEIEAMERKMRGRMMEQQEEDEAKEREMKEDYGLSWGRQIPKEGLNNGGQQLMDSTRQNAAANEKYLTPCSIVMDSEVRLKYISTGLLPRI</sequence>
<evidence type="ECO:0000259" key="1">
    <source>
        <dbReference type="Pfam" id="PF22600"/>
    </source>
</evidence>
<dbReference type="SUPFAM" id="SSF81631">
    <property type="entry name" value="PAP/OAS1 substrate-binding domain"/>
    <property type="match status" value="1"/>
</dbReference>
<reference evidence="2 3" key="1">
    <citation type="submission" date="2008-07" db="EMBL/GenBank/DDBJ databases">
        <authorList>
            <person name="El-Sayed N."/>
            <person name="Caler E."/>
            <person name="Inman J."/>
            <person name="Amedeo P."/>
            <person name="Hass B."/>
            <person name="Wortman J."/>
        </authorList>
    </citation>
    <scope>NUCLEOTIDE SEQUENCE [LARGE SCALE GENOMIC DNA]</scope>
    <source>
        <strain evidence="3">ATCC 50983 / TXsc</strain>
    </source>
</reference>